<evidence type="ECO:0000256" key="1">
    <source>
        <dbReference type="SAM" id="MobiDB-lite"/>
    </source>
</evidence>
<proteinExistence type="predicted"/>
<name>A0A6N6MV60_9HYPH</name>
<evidence type="ECO:0000313" key="2">
    <source>
        <dbReference type="EMBL" id="KAB1074486.1"/>
    </source>
</evidence>
<organism evidence="2 3">
    <name type="scientific">Methylobacterium planeticum</name>
    <dbReference type="NCBI Taxonomy" id="2615211"/>
    <lineage>
        <taxon>Bacteria</taxon>
        <taxon>Pseudomonadati</taxon>
        <taxon>Pseudomonadota</taxon>
        <taxon>Alphaproteobacteria</taxon>
        <taxon>Hyphomicrobiales</taxon>
        <taxon>Methylobacteriaceae</taxon>
        <taxon>Methylobacterium</taxon>
    </lineage>
</organism>
<feature type="region of interest" description="Disordered" evidence="1">
    <location>
        <begin position="1"/>
        <end position="24"/>
    </location>
</feature>
<protein>
    <submittedName>
        <fullName evidence="2">Uncharacterized protein</fullName>
    </submittedName>
</protein>
<dbReference type="AlphaFoldDB" id="A0A6N6MV60"/>
<reference evidence="2 3" key="1">
    <citation type="submission" date="2019-09" db="EMBL/GenBank/DDBJ databases">
        <title>YIM 132548 draft genome.</title>
        <authorList>
            <person name="Jiang L."/>
        </authorList>
    </citation>
    <scope>NUCLEOTIDE SEQUENCE [LARGE SCALE GENOMIC DNA]</scope>
    <source>
        <strain evidence="2 3">YIM 132548</strain>
    </source>
</reference>
<evidence type="ECO:0000313" key="3">
    <source>
        <dbReference type="Proteomes" id="UP000441523"/>
    </source>
</evidence>
<comment type="caution">
    <text evidence="2">The sequence shown here is derived from an EMBL/GenBank/DDBJ whole genome shotgun (WGS) entry which is preliminary data.</text>
</comment>
<feature type="compositionally biased region" description="Low complexity" evidence="1">
    <location>
        <begin position="1"/>
        <end position="21"/>
    </location>
</feature>
<dbReference type="EMBL" id="VZZJ01000005">
    <property type="protein sequence ID" value="KAB1074486.1"/>
    <property type="molecule type" value="Genomic_DNA"/>
</dbReference>
<keyword evidence="3" id="KW-1185">Reference proteome</keyword>
<sequence>MAGPAAAEAQKAAPAKAAAAPDPSPVVGCPSLANLRLLLRQSQGDAGLAAARLADEKADHLGCGVLSRDKVSALADHVALDGQAYDCIGLQGTQVCQWTRAGAVTPVKPPPAEPPRRPAPDKLRR</sequence>
<accession>A0A6N6MV60</accession>
<feature type="region of interest" description="Disordered" evidence="1">
    <location>
        <begin position="103"/>
        <end position="125"/>
    </location>
</feature>
<gene>
    <name evidence="2" type="ORF">F6X51_08155</name>
</gene>
<feature type="compositionally biased region" description="Basic and acidic residues" evidence="1">
    <location>
        <begin position="114"/>
        <end position="125"/>
    </location>
</feature>
<dbReference type="Proteomes" id="UP000441523">
    <property type="component" value="Unassembled WGS sequence"/>
</dbReference>